<protein>
    <submittedName>
        <fullName evidence="4">Phage major capsid protein, HK97 family</fullName>
    </submittedName>
</protein>
<evidence type="ECO:0000256" key="2">
    <source>
        <dbReference type="SAM" id="MobiDB-lite"/>
    </source>
</evidence>
<keyword evidence="5" id="KW-1185">Reference proteome</keyword>
<dbReference type="EMBL" id="FOTK01000003">
    <property type="protein sequence ID" value="SFL31329.1"/>
    <property type="molecule type" value="Genomic_DNA"/>
</dbReference>
<comment type="subcellular location">
    <subcellularLocation>
        <location evidence="1">Virion</location>
    </subcellularLocation>
</comment>
<dbReference type="STRING" id="582667.SAMN05192568_1003112"/>
<organism evidence="4 5">
    <name type="scientific">Methylobacterium pseudosasicola</name>
    <dbReference type="NCBI Taxonomy" id="582667"/>
    <lineage>
        <taxon>Bacteria</taxon>
        <taxon>Pseudomonadati</taxon>
        <taxon>Pseudomonadota</taxon>
        <taxon>Alphaproteobacteria</taxon>
        <taxon>Hyphomicrobiales</taxon>
        <taxon>Methylobacteriaceae</taxon>
        <taxon>Methylobacterium</taxon>
    </lineage>
</organism>
<dbReference type="Proteomes" id="UP000199048">
    <property type="component" value="Unassembled WGS sequence"/>
</dbReference>
<dbReference type="InterPro" id="IPR024455">
    <property type="entry name" value="Phage_capsid"/>
</dbReference>
<evidence type="ECO:0000313" key="4">
    <source>
        <dbReference type="EMBL" id="SFL31329.1"/>
    </source>
</evidence>
<dbReference type="Pfam" id="PF05065">
    <property type="entry name" value="Phage_capsid"/>
    <property type="match status" value="1"/>
</dbReference>
<dbReference type="Gene3D" id="3.30.2320.10">
    <property type="entry name" value="hypothetical protein PF0899 domain"/>
    <property type="match status" value="1"/>
</dbReference>
<dbReference type="SUPFAM" id="SSF56563">
    <property type="entry name" value="Major capsid protein gp5"/>
    <property type="match status" value="1"/>
</dbReference>
<dbReference type="InterPro" id="IPR054612">
    <property type="entry name" value="Phage_capsid-like_C"/>
</dbReference>
<sequence length="431" mass="45900">MMSHAIAPSNPAPETKAVLPGLENKAGRPGAEPVQPALDELATAFEAFKETNDTRIAQIEGRLGTDVLTEEKLARIDAALDAARTRLDRITLDRARPPLGQPGPREDAAAQEHKAAFDLYVRAGESAGLKRLEAKALSAGSGPDGGYLVPQTLERTVLARLANVSPIRSIASVQQISGAQYKRAASVGAPATGWVAETAPRPGTDGPVLAEIAFPAMELYAMPAATQTLLDDAVVDLDAWLSSEVEMAFAEQEGVAFVTGNGASRPRGFLSYDIVANAAWAPGKLGFVATGAAGAFPQSNPSDVLFDLVYALRAAYRQNAGFVMSRRTQSAIRKFKDAQGNYLWHPPLTADRSATLIGFPVTEAEAMPEIAANSLSVAFGDFRRGYLVVDRTGLRVLRDPYSAKPYVLFYVTKRVGGGVQDFDAIKVLKFG</sequence>
<feature type="region of interest" description="Disordered" evidence="2">
    <location>
        <begin position="1"/>
        <end position="33"/>
    </location>
</feature>
<name>A0A1I4GN46_9HYPH</name>
<gene>
    <name evidence="4" type="ORF">SAMN05192568_1003112</name>
</gene>
<evidence type="ECO:0000256" key="1">
    <source>
        <dbReference type="ARBA" id="ARBA00004328"/>
    </source>
</evidence>
<evidence type="ECO:0000313" key="5">
    <source>
        <dbReference type="Proteomes" id="UP000199048"/>
    </source>
</evidence>
<dbReference type="NCBIfam" id="TIGR01554">
    <property type="entry name" value="major_cap_HK97"/>
    <property type="match status" value="1"/>
</dbReference>
<feature type="domain" description="Phage capsid-like C-terminal" evidence="3">
    <location>
        <begin position="145"/>
        <end position="430"/>
    </location>
</feature>
<evidence type="ECO:0000259" key="3">
    <source>
        <dbReference type="Pfam" id="PF05065"/>
    </source>
</evidence>
<dbReference type="RefSeq" id="WP_092037545.1">
    <property type="nucleotide sequence ID" value="NZ_FOTK01000003.1"/>
</dbReference>
<accession>A0A1I4GN46</accession>
<dbReference type="OrthoDB" id="9786516at2"/>
<reference evidence="5" key="1">
    <citation type="submission" date="2016-10" db="EMBL/GenBank/DDBJ databases">
        <authorList>
            <person name="Varghese N."/>
            <person name="Submissions S."/>
        </authorList>
    </citation>
    <scope>NUCLEOTIDE SEQUENCE [LARGE SCALE GENOMIC DNA]</scope>
    <source>
        <strain evidence="5">BL36</strain>
    </source>
</reference>
<dbReference type="AlphaFoldDB" id="A0A1I4GN46"/>
<proteinExistence type="predicted"/>